<name>A0A4Z2GU74_9TELE</name>
<dbReference type="Proteomes" id="UP000314294">
    <property type="component" value="Unassembled WGS sequence"/>
</dbReference>
<dbReference type="AlphaFoldDB" id="A0A4Z2GU74"/>
<proteinExistence type="predicted"/>
<dbReference type="EMBL" id="SRLO01000412">
    <property type="protein sequence ID" value="TNN57148.1"/>
    <property type="molecule type" value="Genomic_DNA"/>
</dbReference>
<evidence type="ECO:0000313" key="2">
    <source>
        <dbReference type="EMBL" id="TNN57148.1"/>
    </source>
</evidence>
<reference evidence="2 3" key="1">
    <citation type="submission" date="2019-03" db="EMBL/GenBank/DDBJ databases">
        <title>First draft genome of Liparis tanakae, snailfish: a comprehensive survey of snailfish specific genes.</title>
        <authorList>
            <person name="Kim W."/>
            <person name="Song I."/>
            <person name="Jeong J.-H."/>
            <person name="Kim D."/>
            <person name="Kim S."/>
            <person name="Ryu S."/>
            <person name="Song J.Y."/>
            <person name="Lee S.K."/>
        </authorList>
    </citation>
    <scope>NUCLEOTIDE SEQUENCE [LARGE SCALE GENOMIC DNA]</scope>
    <source>
        <tissue evidence="2">Muscle</tissue>
    </source>
</reference>
<gene>
    <name evidence="2" type="ORF">EYF80_032651</name>
</gene>
<evidence type="ECO:0000313" key="3">
    <source>
        <dbReference type="Proteomes" id="UP000314294"/>
    </source>
</evidence>
<feature type="compositionally biased region" description="Acidic residues" evidence="1">
    <location>
        <begin position="101"/>
        <end position="122"/>
    </location>
</feature>
<protein>
    <submittedName>
        <fullName evidence="2">Uncharacterized protein</fullName>
    </submittedName>
</protein>
<sequence>MVSRGPSPCCGVAGPVEDFIDELAHNSGHRPSSVTASSVSLRGAPRAAVATRHVYNTCMSILSPEKKTASAICIERQAAATVDTAVRRRRASRVYIAAGEKEEEEEEEEKEEEEREEEELEPDSPANRWDSMVAVNWRHQLSRDSHPEDGGFNAMGFCAMSTERNGQSETPSSDITGDL</sequence>
<accession>A0A4Z2GU74</accession>
<keyword evidence="3" id="KW-1185">Reference proteome</keyword>
<feature type="compositionally biased region" description="Polar residues" evidence="1">
    <location>
        <begin position="162"/>
        <end position="179"/>
    </location>
</feature>
<feature type="region of interest" description="Disordered" evidence="1">
    <location>
        <begin position="96"/>
        <end position="179"/>
    </location>
</feature>
<comment type="caution">
    <text evidence="2">The sequence shown here is derived from an EMBL/GenBank/DDBJ whole genome shotgun (WGS) entry which is preliminary data.</text>
</comment>
<organism evidence="2 3">
    <name type="scientific">Liparis tanakae</name>
    <name type="common">Tanaka's snailfish</name>
    <dbReference type="NCBI Taxonomy" id="230148"/>
    <lineage>
        <taxon>Eukaryota</taxon>
        <taxon>Metazoa</taxon>
        <taxon>Chordata</taxon>
        <taxon>Craniata</taxon>
        <taxon>Vertebrata</taxon>
        <taxon>Euteleostomi</taxon>
        <taxon>Actinopterygii</taxon>
        <taxon>Neopterygii</taxon>
        <taxon>Teleostei</taxon>
        <taxon>Neoteleostei</taxon>
        <taxon>Acanthomorphata</taxon>
        <taxon>Eupercaria</taxon>
        <taxon>Perciformes</taxon>
        <taxon>Cottioidei</taxon>
        <taxon>Cottales</taxon>
        <taxon>Liparidae</taxon>
        <taxon>Liparis</taxon>
    </lineage>
</organism>
<evidence type="ECO:0000256" key="1">
    <source>
        <dbReference type="SAM" id="MobiDB-lite"/>
    </source>
</evidence>